<dbReference type="InterPro" id="IPR014746">
    <property type="entry name" value="Gln_synth/guanido_kin_cat_dom"/>
</dbReference>
<dbReference type="GO" id="GO:0005739">
    <property type="term" value="C:mitochondrion"/>
    <property type="evidence" value="ECO:0007669"/>
    <property type="project" value="UniProtKB-SubCell"/>
</dbReference>
<dbReference type="AlphaFoldDB" id="A0A085MAA6"/>
<dbReference type="NCBIfam" id="TIGR00133">
    <property type="entry name" value="gatB"/>
    <property type="match status" value="1"/>
</dbReference>
<dbReference type="InterPro" id="IPR006075">
    <property type="entry name" value="Asn/Gln-tRNA_Trfase_suB/E_cat"/>
</dbReference>
<accession>A0A085MAA6</accession>
<dbReference type="GO" id="GO:0070681">
    <property type="term" value="P:glutaminyl-tRNAGln biosynthesis via transamidation"/>
    <property type="evidence" value="ECO:0007669"/>
    <property type="project" value="UniProtKB-UniRule"/>
</dbReference>
<dbReference type="Pfam" id="PF02637">
    <property type="entry name" value="GatB_Yqey"/>
    <property type="match status" value="1"/>
</dbReference>
<evidence type="ECO:0000256" key="2">
    <source>
        <dbReference type="ARBA" id="ARBA00022741"/>
    </source>
</evidence>
<keyword evidence="2 5" id="KW-0547">Nucleotide-binding</keyword>
<evidence type="ECO:0000256" key="1">
    <source>
        <dbReference type="ARBA" id="ARBA00022598"/>
    </source>
</evidence>
<dbReference type="InterPro" id="IPR004413">
    <property type="entry name" value="GatB"/>
</dbReference>
<proteinExistence type="inferred from homology"/>
<evidence type="ECO:0000256" key="5">
    <source>
        <dbReference type="HAMAP-Rule" id="MF_03147"/>
    </source>
</evidence>
<sequence>MFSKCKRHTVTEMHVLRRVRLILNHVNFSYSVCDPAYSYSLAKNTLLHRKRNHLFSSWQAVIGLEIHAQINSRTKLFSSALCSYDAPPNTMVAPLDYAAPGSMPVLNRRCVEAAVQTAIALNCSIAHVSTFDRKHYFYADQPAGYQITQYFHPVAVNGNIEFYLYDYRDHPTPVLKNCRITRLQIEQDTGKTLTDEEGGRVLIDLNRCGVGLMEIVTEHDIQSGLEASCLVKELQTVLVAIGSCLGRMERGELRVDANVSVKRQHETELRTRTEVKNLNSLRFIRKAIDFEIARHIACYESGNVMTNETRSFDFRSGETVSMRDKEVRQDYRYLPEPNLPPLRLYDESNPPPANLPPDQCIFIDKLRLSMPPLPHNQRKRWASHNLPESSLCQILISNGCAEVLLNDLPRALKRRWQDLKRCPLNSSDIFALVKARLEGAISAEGFRKVRLAIGISRRIISHLKVIRILQDGGDHRSADVLIQDLNLTCISDVQTIEDICKEVMAAEQKTLEEYKKGKAVAMKRLLRIASEHLNQRADLAKLREVFERLMNGS</sequence>
<gene>
    <name evidence="7" type="ORF">M513_04929</name>
</gene>
<evidence type="ECO:0000313" key="8">
    <source>
        <dbReference type="Proteomes" id="UP000030764"/>
    </source>
</evidence>
<dbReference type="GO" id="GO:0005524">
    <property type="term" value="F:ATP binding"/>
    <property type="evidence" value="ECO:0007669"/>
    <property type="project" value="UniProtKB-KW"/>
</dbReference>
<dbReference type="InterPro" id="IPR018027">
    <property type="entry name" value="Asn/Gln_amidotransferase"/>
</dbReference>
<dbReference type="GO" id="GO:0050567">
    <property type="term" value="F:glutaminyl-tRNA synthase (glutamine-hydrolyzing) activity"/>
    <property type="evidence" value="ECO:0007669"/>
    <property type="project" value="UniProtKB-UniRule"/>
</dbReference>
<keyword evidence="3 5" id="KW-0067">ATP-binding</keyword>
<reference evidence="7 8" key="1">
    <citation type="journal article" date="2014" name="Nat. Genet.">
        <title>Genome and transcriptome of the porcine whipworm Trichuris suis.</title>
        <authorList>
            <person name="Jex A.R."/>
            <person name="Nejsum P."/>
            <person name="Schwarz E.M."/>
            <person name="Hu L."/>
            <person name="Young N.D."/>
            <person name="Hall R.S."/>
            <person name="Korhonen P.K."/>
            <person name="Liao S."/>
            <person name="Thamsborg S."/>
            <person name="Xia J."/>
            <person name="Xu P."/>
            <person name="Wang S."/>
            <person name="Scheerlinck J.P."/>
            <person name="Hofmann A."/>
            <person name="Sternberg P.W."/>
            <person name="Wang J."/>
            <person name="Gasser R.B."/>
        </authorList>
    </citation>
    <scope>NUCLEOTIDE SEQUENCE [LARGE SCALE GENOMIC DNA]</scope>
    <source>
        <strain evidence="7">DCEP-RM93M</strain>
    </source>
</reference>
<comment type="subcellular location">
    <subcellularLocation>
        <location evidence="5">Mitochondrion</location>
    </subcellularLocation>
</comment>
<comment type="similarity">
    <text evidence="5">Belongs to the GatB/GatE family. GatB subfamily.</text>
</comment>
<dbReference type="Proteomes" id="UP000030764">
    <property type="component" value="Unassembled WGS sequence"/>
</dbReference>
<evidence type="ECO:0000256" key="3">
    <source>
        <dbReference type="ARBA" id="ARBA00022840"/>
    </source>
</evidence>
<dbReference type="GO" id="GO:0032543">
    <property type="term" value="P:mitochondrial translation"/>
    <property type="evidence" value="ECO:0007669"/>
    <property type="project" value="UniProtKB-UniRule"/>
</dbReference>
<dbReference type="Gene3D" id="1.10.10.410">
    <property type="match status" value="1"/>
</dbReference>
<protein>
    <recommendedName>
        <fullName evidence="5">Glutamyl-tRNA(Gln) amidotransferase subunit B, mitochondrial</fullName>
        <shortName evidence="5">Glu-AdT subunit B</shortName>
        <ecNumber evidence="5">6.3.5.-</ecNumber>
    </recommendedName>
</protein>
<dbReference type="EC" id="6.3.5.-" evidence="5"/>
<dbReference type="GO" id="GO:0030956">
    <property type="term" value="C:glutamyl-tRNA(Gln) amidotransferase complex"/>
    <property type="evidence" value="ECO:0007669"/>
    <property type="project" value="UniProtKB-UniRule"/>
</dbReference>
<dbReference type="PANTHER" id="PTHR11659:SF0">
    <property type="entry name" value="GLUTAMYL-TRNA(GLN) AMIDOTRANSFERASE SUBUNIT B, MITOCHONDRIAL"/>
    <property type="match status" value="1"/>
</dbReference>
<comment type="catalytic activity">
    <reaction evidence="5">
        <text>L-glutamyl-tRNA(Gln) + L-glutamine + ATP + H2O = L-glutaminyl-tRNA(Gln) + L-glutamate + ADP + phosphate + H(+)</text>
        <dbReference type="Rhea" id="RHEA:17521"/>
        <dbReference type="Rhea" id="RHEA-COMP:9681"/>
        <dbReference type="Rhea" id="RHEA-COMP:9684"/>
        <dbReference type="ChEBI" id="CHEBI:15377"/>
        <dbReference type="ChEBI" id="CHEBI:15378"/>
        <dbReference type="ChEBI" id="CHEBI:29985"/>
        <dbReference type="ChEBI" id="CHEBI:30616"/>
        <dbReference type="ChEBI" id="CHEBI:43474"/>
        <dbReference type="ChEBI" id="CHEBI:58359"/>
        <dbReference type="ChEBI" id="CHEBI:78520"/>
        <dbReference type="ChEBI" id="CHEBI:78521"/>
        <dbReference type="ChEBI" id="CHEBI:456216"/>
    </reaction>
</comment>
<feature type="domain" description="Asn/Gln amidotransferase" evidence="6">
    <location>
        <begin position="385"/>
        <end position="533"/>
    </location>
</feature>
<dbReference type="EMBL" id="KL363210">
    <property type="protein sequence ID" value="KFD54152.1"/>
    <property type="molecule type" value="Genomic_DNA"/>
</dbReference>
<dbReference type="SMART" id="SM00845">
    <property type="entry name" value="GatB_Yqey"/>
    <property type="match status" value="1"/>
</dbReference>
<keyword evidence="8" id="KW-1185">Reference proteome</keyword>
<keyword evidence="4 5" id="KW-0648">Protein biosynthesis</keyword>
<evidence type="ECO:0000256" key="4">
    <source>
        <dbReference type="ARBA" id="ARBA00022917"/>
    </source>
</evidence>
<dbReference type="Pfam" id="PF02934">
    <property type="entry name" value="GatB_N"/>
    <property type="match status" value="1"/>
</dbReference>
<dbReference type="NCBIfam" id="NF004012">
    <property type="entry name" value="PRK05477.1-2"/>
    <property type="match status" value="1"/>
</dbReference>
<dbReference type="InterPro" id="IPR017959">
    <property type="entry name" value="Asn/Gln-tRNA_amidoTrfase_suB/E"/>
</dbReference>
<comment type="subunit">
    <text evidence="5">Subunit of the heterotrimeric GatCAB amidotransferase (AdT) complex, composed of A, B and C subunits.</text>
</comment>
<name>A0A085MAA6_9BILA</name>
<dbReference type="PANTHER" id="PTHR11659">
    <property type="entry name" value="GLUTAMYL-TRNA GLN AMIDOTRANSFERASE SUBUNIT B MITOCHONDRIAL AND PROKARYOTIC PET112-RELATED"/>
    <property type="match status" value="1"/>
</dbReference>
<evidence type="ECO:0000259" key="6">
    <source>
        <dbReference type="SMART" id="SM00845"/>
    </source>
</evidence>
<organism evidence="7 8">
    <name type="scientific">Trichuris suis</name>
    <name type="common">pig whipworm</name>
    <dbReference type="NCBI Taxonomy" id="68888"/>
    <lineage>
        <taxon>Eukaryota</taxon>
        <taxon>Metazoa</taxon>
        <taxon>Ecdysozoa</taxon>
        <taxon>Nematoda</taxon>
        <taxon>Enoplea</taxon>
        <taxon>Dorylaimia</taxon>
        <taxon>Trichinellida</taxon>
        <taxon>Trichuridae</taxon>
        <taxon>Trichuris</taxon>
    </lineage>
</organism>
<keyword evidence="1 5" id="KW-0436">Ligase</keyword>
<dbReference type="InterPro" id="IPR023168">
    <property type="entry name" value="GatB_Yqey_C_2"/>
</dbReference>
<comment type="function">
    <text evidence="5">Allows the formation of correctly charged Gln-tRNA(Gln) through the transamidation of misacylated Glu-tRNA(Gln) in the mitochondria. The reaction takes place in the presence of glutamine and ATP through an activated gamma-phospho-Glu-tRNA(Gln).</text>
</comment>
<keyword evidence="5" id="KW-0496">Mitochondrion</keyword>
<dbReference type="SUPFAM" id="SSF55931">
    <property type="entry name" value="Glutamine synthetase/guanido kinase"/>
    <property type="match status" value="1"/>
</dbReference>
<dbReference type="HAMAP" id="MF_00121">
    <property type="entry name" value="GatB"/>
    <property type="match status" value="1"/>
</dbReference>
<evidence type="ECO:0000313" key="7">
    <source>
        <dbReference type="EMBL" id="KFD54152.1"/>
    </source>
</evidence>